<evidence type="ECO:0000256" key="1">
    <source>
        <dbReference type="SAM" id="MobiDB-lite"/>
    </source>
</evidence>
<organism evidence="2 3">
    <name type="scientific">Protea cynaroides</name>
    <dbReference type="NCBI Taxonomy" id="273540"/>
    <lineage>
        <taxon>Eukaryota</taxon>
        <taxon>Viridiplantae</taxon>
        <taxon>Streptophyta</taxon>
        <taxon>Embryophyta</taxon>
        <taxon>Tracheophyta</taxon>
        <taxon>Spermatophyta</taxon>
        <taxon>Magnoliopsida</taxon>
        <taxon>Proteales</taxon>
        <taxon>Proteaceae</taxon>
        <taxon>Protea</taxon>
    </lineage>
</organism>
<name>A0A9Q0JX06_9MAGN</name>
<gene>
    <name evidence="2" type="ORF">NE237_012572</name>
</gene>
<comment type="caution">
    <text evidence="2">The sequence shown here is derived from an EMBL/GenBank/DDBJ whole genome shotgun (WGS) entry which is preliminary data.</text>
</comment>
<accession>A0A9Q0JX06</accession>
<dbReference type="EMBL" id="JAMYWD010000011">
    <property type="protein sequence ID" value="KAJ4955789.1"/>
    <property type="molecule type" value="Genomic_DNA"/>
</dbReference>
<feature type="compositionally biased region" description="Polar residues" evidence="1">
    <location>
        <begin position="80"/>
        <end position="99"/>
    </location>
</feature>
<reference evidence="2" key="1">
    <citation type="journal article" date="2023" name="Plant J.">
        <title>The genome of the king protea, Protea cynaroides.</title>
        <authorList>
            <person name="Chang J."/>
            <person name="Duong T.A."/>
            <person name="Schoeman C."/>
            <person name="Ma X."/>
            <person name="Roodt D."/>
            <person name="Barker N."/>
            <person name="Li Z."/>
            <person name="Van de Peer Y."/>
            <person name="Mizrachi E."/>
        </authorList>
    </citation>
    <scope>NUCLEOTIDE SEQUENCE</scope>
    <source>
        <tissue evidence="2">Young leaves</tissue>
    </source>
</reference>
<dbReference type="Proteomes" id="UP001141806">
    <property type="component" value="Unassembled WGS sequence"/>
</dbReference>
<protein>
    <submittedName>
        <fullName evidence="2">Uncharacterized protein</fullName>
    </submittedName>
</protein>
<proteinExistence type="predicted"/>
<evidence type="ECO:0000313" key="2">
    <source>
        <dbReference type="EMBL" id="KAJ4955789.1"/>
    </source>
</evidence>
<evidence type="ECO:0000313" key="3">
    <source>
        <dbReference type="Proteomes" id="UP001141806"/>
    </source>
</evidence>
<keyword evidence="3" id="KW-1185">Reference proteome</keyword>
<dbReference type="AlphaFoldDB" id="A0A9Q0JX06"/>
<sequence>MHRSTQFLTWSAFTCSLEVCFDPHGAFDRALQLWLSTNNPTRNSPPPLVSPSLPSFFDAEMQPPPLSSVAFLEMQPPPLSSQTATSTEKPSQSETFIPTSNAVSSVAPVPTLVINPTNTAAIPNSPHLSVNPPTIITAGSKNSRISAAERMVTEFENARVLVTDQKISVSLSEARSTAAYLSTMAKDLRAKEFQVVKDCVDNCVAGPLGTTEIGLPPNHVSIAHLIPPWPPPPSRLLDFLSEKEFCKNIKPPSRFFMEAKILGKQSNESWKISSTHTITDLISCSHPVAAAVIGAGEDGNKEKLFSEILRHSEVSPSEWIFYHSLLLPILVSWFCCYYCLHPNLGSSVCKACHISRIYSSLCL</sequence>
<feature type="region of interest" description="Disordered" evidence="1">
    <location>
        <begin position="76"/>
        <end position="99"/>
    </location>
</feature>